<evidence type="ECO:0000313" key="1">
    <source>
        <dbReference type="EMBL" id="KNZ45108.1"/>
    </source>
</evidence>
<dbReference type="Proteomes" id="UP000037035">
    <property type="component" value="Unassembled WGS sequence"/>
</dbReference>
<dbReference type="EMBL" id="LAVV01014042">
    <property type="protein sequence ID" value="KNZ45108.1"/>
    <property type="molecule type" value="Genomic_DNA"/>
</dbReference>
<sequence length="43" mass="5254">MAFSFLSLTCFFSFPQSLLYCFLHSFDKKKKRLFQQELKEIKK</sequence>
<dbReference type="AlphaFoldDB" id="A0A0L6U976"/>
<keyword evidence="2" id="KW-1185">Reference proteome</keyword>
<protein>
    <submittedName>
        <fullName evidence="1">Putative signal peptide protein</fullName>
    </submittedName>
</protein>
<proteinExistence type="predicted"/>
<evidence type="ECO:0000313" key="2">
    <source>
        <dbReference type="Proteomes" id="UP000037035"/>
    </source>
</evidence>
<comment type="caution">
    <text evidence="1">The sequence shown here is derived from an EMBL/GenBank/DDBJ whole genome shotgun (WGS) entry which is preliminary data.</text>
</comment>
<gene>
    <name evidence="1" type="ORF">VP01_8494g2</name>
</gene>
<reference evidence="1 2" key="1">
    <citation type="submission" date="2015-08" db="EMBL/GenBank/DDBJ databases">
        <title>Next Generation Sequencing and Analysis of the Genome of Puccinia sorghi L Schw, the Causal Agent of Maize Common Rust.</title>
        <authorList>
            <person name="Rochi L."/>
            <person name="Burguener G."/>
            <person name="Darino M."/>
            <person name="Turjanski A."/>
            <person name="Kreff E."/>
            <person name="Dieguez M.J."/>
            <person name="Sacco F."/>
        </authorList>
    </citation>
    <scope>NUCLEOTIDE SEQUENCE [LARGE SCALE GENOMIC DNA]</scope>
    <source>
        <strain evidence="1 2">RO10H11247</strain>
    </source>
</reference>
<organism evidence="1 2">
    <name type="scientific">Puccinia sorghi</name>
    <dbReference type="NCBI Taxonomy" id="27349"/>
    <lineage>
        <taxon>Eukaryota</taxon>
        <taxon>Fungi</taxon>
        <taxon>Dikarya</taxon>
        <taxon>Basidiomycota</taxon>
        <taxon>Pucciniomycotina</taxon>
        <taxon>Pucciniomycetes</taxon>
        <taxon>Pucciniales</taxon>
        <taxon>Pucciniaceae</taxon>
        <taxon>Puccinia</taxon>
    </lineage>
</organism>
<name>A0A0L6U976_9BASI</name>
<dbReference type="VEuPathDB" id="FungiDB:VP01_8494g2"/>
<accession>A0A0L6U976</accession>